<evidence type="ECO:0008006" key="4">
    <source>
        <dbReference type="Google" id="ProtNLM"/>
    </source>
</evidence>
<dbReference type="AlphaFoldDB" id="A0A0K6GEQ3"/>
<organism evidence="2 3">
    <name type="scientific">Rhizoctonia solani</name>
    <dbReference type="NCBI Taxonomy" id="456999"/>
    <lineage>
        <taxon>Eukaryota</taxon>
        <taxon>Fungi</taxon>
        <taxon>Dikarya</taxon>
        <taxon>Basidiomycota</taxon>
        <taxon>Agaricomycotina</taxon>
        <taxon>Agaricomycetes</taxon>
        <taxon>Cantharellales</taxon>
        <taxon>Ceratobasidiaceae</taxon>
        <taxon>Rhizoctonia</taxon>
    </lineage>
</organism>
<feature type="chain" id="PRO_5005503062" description="Transmembrane protein" evidence="1">
    <location>
        <begin position="24"/>
        <end position="192"/>
    </location>
</feature>
<dbReference type="EMBL" id="CYGV01001774">
    <property type="protein sequence ID" value="CUA77103.1"/>
    <property type="molecule type" value="Genomic_DNA"/>
</dbReference>
<reference evidence="2 3" key="1">
    <citation type="submission" date="2015-07" db="EMBL/GenBank/DDBJ databases">
        <authorList>
            <person name="Noorani M."/>
        </authorList>
    </citation>
    <scope>NUCLEOTIDE SEQUENCE [LARGE SCALE GENOMIC DNA]</scope>
    <source>
        <strain evidence="2">BBA 69670</strain>
    </source>
</reference>
<proteinExistence type="predicted"/>
<protein>
    <recommendedName>
        <fullName evidence="4">Transmembrane protein</fullName>
    </recommendedName>
</protein>
<dbReference type="Proteomes" id="UP000044841">
    <property type="component" value="Unassembled WGS sequence"/>
</dbReference>
<keyword evidence="1" id="KW-0732">Signal</keyword>
<feature type="signal peptide" evidence="1">
    <location>
        <begin position="1"/>
        <end position="23"/>
    </location>
</feature>
<evidence type="ECO:0000313" key="3">
    <source>
        <dbReference type="Proteomes" id="UP000044841"/>
    </source>
</evidence>
<evidence type="ECO:0000256" key="1">
    <source>
        <dbReference type="SAM" id="SignalP"/>
    </source>
</evidence>
<evidence type="ECO:0000313" key="2">
    <source>
        <dbReference type="EMBL" id="CUA77103.1"/>
    </source>
</evidence>
<sequence>MSSFLRIAGAAALVLSLGLAARALPVSIFAVADADIKALVHGDAVCAALNKLIVDARIVAKLQACLNVSTIAELQIAIAACVASLKVCADALLKLGAGVVVDAAAKADIVACIAALITLIVKVCVQLSLKFGVSVVASLCAELDVCVRLLLANLDICITGIVALIVKAVLSVTVGLMAQVNLAACAKLFIGN</sequence>
<accession>A0A0K6GEQ3</accession>
<keyword evidence="3" id="KW-1185">Reference proteome</keyword>
<gene>
    <name evidence="2" type="ORF">RSOLAG22IIIB_12552</name>
</gene>
<name>A0A0K6GEQ3_9AGAM</name>